<organism evidence="2">
    <name type="scientific">Tanacetum cinerariifolium</name>
    <name type="common">Dalmatian daisy</name>
    <name type="synonym">Chrysanthemum cinerariifolium</name>
    <dbReference type="NCBI Taxonomy" id="118510"/>
    <lineage>
        <taxon>Eukaryota</taxon>
        <taxon>Viridiplantae</taxon>
        <taxon>Streptophyta</taxon>
        <taxon>Embryophyta</taxon>
        <taxon>Tracheophyta</taxon>
        <taxon>Spermatophyta</taxon>
        <taxon>Magnoliopsida</taxon>
        <taxon>eudicotyledons</taxon>
        <taxon>Gunneridae</taxon>
        <taxon>Pentapetalae</taxon>
        <taxon>asterids</taxon>
        <taxon>campanulids</taxon>
        <taxon>Asterales</taxon>
        <taxon>Asteraceae</taxon>
        <taxon>Asteroideae</taxon>
        <taxon>Anthemideae</taxon>
        <taxon>Anthemidinae</taxon>
        <taxon>Tanacetum</taxon>
    </lineage>
</organism>
<name>A0A6L2MPA6_TANCI</name>
<reference evidence="2" key="1">
    <citation type="journal article" date="2019" name="Sci. Rep.">
        <title>Draft genome of Tanacetum cinerariifolium, the natural source of mosquito coil.</title>
        <authorList>
            <person name="Yamashiro T."/>
            <person name="Shiraishi A."/>
            <person name="Satake H."/>
            <person name="Nakayama K."/>
        </authorList>
    </citation>
    <scope>NUCLEOTIDE SEQUENCE</scope>
</reference>
<evidence type="ECO:0008006" key="3">
    <source>
        <dbReference type="Google" id="ProtNLM"/>
    </source>
</evidence>
<feature type="region of interest" description="Disordered" evidence="1">
    <location>
        <begin position="1"/>
        <end position="29"/>
    </location>
</feature>
<accession>A0A6L2MPA6</accession>
<dbReference type="AlphaFoldDB" id="A0A6L2MPA6"/>
<sequence length="735" mass="84229">MAQNIDFSDFDQIQTPQYPDVHPPSQETSDEVFQANHFVQNEEFLENSSNEISISNSNQEKEEPPQDSNIRQLIREECCVEASEEQKQSMEDTMLELFKICQGKDNVDDLIESALNSKLLLINLNSQRLEKEQQEVKNVVEQPAECGNRITPILSTKEPEHSLSMRYEHLSITPETESDEVTKSNAKNLLPIPSECEVTLEDKRDCDLPVSTIDVCDNHSDIFSDSKIDDDILVYDDEFEDIEYVEALLSNPDIVSVEEENGVKEENVVQQEEEEEIDIEDISQIEDVVLREKLLSITRLISNIESLNNNPNPDHVLNSFESDNSLLDIFLPEFETFCDYTEETRSGNTTHADNSLLEYDSFCFEIEPDQERLIHLVKNNISDDSSNDSLLEETDLFLASDNSIPLGIEDDNPLIPRPPPEPPDAKTNAREEITVVMNDKDSFDKDYCFFMIDRCFLYSPQRVRILSLTLISSVHAIAPVLPTEESEYSLSIGYEHLNTTPETEYDEVIESSAKNLLPIPSEYEVTSDDEKEFKMYSNPLFNDDEINSDEIDPHCFNVESDFVESLSNRDTLIDSSLKFDFLEEFSGALMPTSVTDEERITREHAEYISLLERLITINPCPRPMVNSNTIVESLPTSLIPIQDNDSQREEIDIFTDTDELLPPGFENDDSEEEIHFLKNYLSMIPFPFLTMSHLILRIYPSMIEVSCVRFYCPSPQELHILSLRLVWGNPYPCIV</sequence>
<evidence type="ECO:0000256" key="1">
    <source>
        <dbReference type="SAM" id="MobiDB-lite"/>
    </source>
</evidence>
<dbReference type="EMBL" id="BKCJ010007162">
    <property type="protein sequence ID" value="GEU75841.1"/>
    <property type="molecule type" value="Genomic_DNA"/>
</dbReference>
<proteinExistence type="predicted"/>
<feature type="compositionally biased region" description="Polar residues" evidence="1">
    <location>
        <begin position="1"/>
        <end position="17"/>
    </location>
</feature>
<evidence type="ECO:0000313" key="2">
    <source>
        <dbReference type="EMBL" id="GEU75841.1"/>
    </source>
</evidence>
<protein>
    <recommendedName>
        <fullName evidence="3">Reverse transcriptase domain-containing protein</fullName>
    </recommendedName>
</protein>
<gene>
    <name evidence="2" type="ORF">Tci_047819</name>
</gene>
<comment type="caution">
    <text evidence="2">The sequence shown here is derived from an EMBL/GenBank/DDBJ whole genome shotgun (WGS) entry which is preliminary data.</text>
</comment>